<feature type="domain" description="Cupin fold metalloprotein WbuC cupin" evidence="1">
    <location>
        <begin position="9"/>
        <end position="91"/>
    </location>
</feature>
<dbReference type="CDD" id="cd07005">
    <property type="entry name" value="cupin_WbuC-like"/>
    <property type="match status" value="1"/>
</dbReference>
<protein>
    <recommendedName>
        <fullName evidence="1">Cupin fold metalloprotein WbuC cupin domain-containing protein</fullName>
    </recommendedName>
</protein>
<dbReference type="InterPro" id="IPR011051">
    <property type="entry name" value="RmlC_Cupin_sf"/>
</dbReference>
<dbReference type="InterPro" id="IPR014710">
    <property type="entry name" value="RmlC-like_jellyroll"/>
</dbReference>
<gene>
    <name evidence="2" type="ORF">GCM10011369_06390</name>
</gene>
<dbReference type="InterPro" id="IPR046058">
    <property type="entry name" value="WbuC_cupin"/>
</dbReference>
<name>A0A8J2XL95_9GAMM</name>
<proteinExistence type="predicted"/>
<reference evidence="3" key="1">
    <citation type="journal article" date="2019" name="Int. J. Syst. Evol. Microbiol.">
        <title>The Global Catalogue of Microorganisms (GCM) 10K type strain sequencing project: providing services to taxonomists for standard genome sequencing and annotation.</title>
        <authorList>
            <consortium name="The Broad Institute Genomics Platform"/>
            <consortium name="The Broad Institute Genome Sequencing Center for Infectious Disease"/>
            <person name="Wu L."/>
            <person name="Ma J."/>
        </authorList>
    </citation>
    <scope>NUCLEOTIDE SEQUENCE [LARGE SCALE GENOMIC DNA]</scope>
    <source>
        <strain evidence="3">CGMCC 1.10130</strain>
    </source>
</reference>
<dbReference type="EMBL" id="BMDX01000002">
    <property type="protein sequence ID" value="GGA67487.1"/>
    <property type="molecule type" value="Genomic_DNA"/>
</dbReference>
<sequence>MMNKYRMLNDQVVEALLAQSRRAERKRAHLNLHQSHHDPVQRFLIAMQPDSYVCPHYHSEPDKWELFTVIRGAFSFFIFDDDGTICERLELSAGHSNFSLELASGQWHSVIALQTNSVFFEVKRGPYCASRDKLFAPWAPKEADENVGQYHRWLLAAKPGERFS</sequence>
<dbReference type="InterPro" id="IPR027565">
    <property type="entry name" value="Cupin_WbuC"/>
</dbReference>
<comment type="caution">
    <text evidence="2">The sequence shown here is derived from an EMBL/GenBank/DDBJ whole genome shotgun (WGS) entry which is preliminary data.</text>
</comment>
<organism evidence="2 3">
    <name type="scientific">Neiella marina</name>
    <dbReference type="NCBI Taxonomy" id="508461"/>
    <lineage>
        <taxon>Bacteria</taxon>
        <taxon>Pseudomonadati</taxon>
        <taxon>Pseudomonadota</taxon>
        <taxon>Gammaproteobacteria</taxon>
        <taxon>Alteromonadales</taxon>
        <taxon>Echinimonadaceae</taxon>
        <taxon>Neiella</taxon>
    </lineage>
</organism>
<accession>A0A8J2XL95</accession>
<evidence type="ECO:0000313" key="2">
    <source>
        <dbReference type="EMBL" id="GGA67487.1"/>
    </source>
</evidence>
<keyword evidence="3" id="KW-1185">Reference proteome</keyword>
<dbReference type="SUPFAM" id="SSF51182">
    <property type="entry name" value="RmlC-like cupins"/>
    <property type="match status" value="1"/>
</dbReference>
<dbReference type="Proteomes" id="UP000619743">
    <property type="component" value="Unassembled WGS sequence"/>
</dbReference>
<dbReference type="NCBIfam" id="TIGR04366">
    <property type="entry name" value="cupin_WbuC"/>
    <property type="match status" value="1"/>
</dbReference>
<dbReference type="Pfam" id="PF19480">
    <property type="entry name" value="DUF6016"/>
    <property type="match status" value="1"/>
</dbReference>
<evidence type="ECO:0000259" key="1">
    <source>
        <dbReference type="Pfam" id="PF19480"/>
    </source>
</evidence>
<evidence type="ECO:0000313" key="3">
    <source>
        <dbReference type="Proteomes" id="UP000619743"/>
    </source>
</evidence>
<dbReference type="AlphaFoldDB" id="A0A8J2XL95"/>
<dbReference type="Gene3D" id="2.60.120.10">
    <property type="entry name" value="Jelly Rolls"/>
    <property type="match status" value="1"/>
</dbReference>